<dbReference type="InterPro" id="IPR000055">
    <property type="entry name" value="Restrct_endonuc_typeI_TRD"/>
</dbReference>
<dbReference type="Gene3D" id="3.90.220.20">
    <property type="entry name" value="DNA methylase specificity domains"/>
    <property type="match status" value="1"/>
</dbReference>
<reference evidence="5" key="1">
    <citation type="journal article" date="2014" name="Front. Microbiol.">
        <title>High frequency of phylogenetically diverse reductive dehalogenase-homologous genes in deep subseafloor sedimentary metagenomes.</title>
        <authorList>
            <person name="Kawai M."/>
            <person name="Futagami T."/>
            <person name="Toyoda A."/>
            <person name="Takaki Y."/>
            <person name="Nishi S."/>
            <person name="Hori S."/>
            <person name="Arai W."/>
            <person name="Tsubouchi T."/>
            <person name="Morono Y."/>
            <person name="Uchiyama I."/>
            <person name="Ito T."/>
            <person name="Fujiyama A."/>
            <person name="Inagaki F."/>
            <person name="Takami H."/>
        </authorList>
    </citation>
    <scope>NUCLEOTIDE SEQUENCE</scope>
    <source>
        <strain evidence="5">Expedition CK06-06</strain>
    </source>
</reference>
<keyword evidence="2" id="KW-0680">Restriction system</keyword>
<comment type="similarity">
    <text evidence="1">Belongs to the type-I restriction system S methylase family.</text>
</comment>
<dbReference type="AlphaFoldDB" id="X1UWD3"/>
<accession>X1UWD3</accession>
<dbReference type="GO" id="GO:0009307">
    <property type="term" value="P:DNA restriction-modification system"/>
    <property type="evidence" value="ECO:0007669"/>
    <property type="project" value="UniProtKB-KW"/>
</dbReference>
<feature type="domain" description="Type I restriction modification DNA specificity" evidence="4">
    <location>
        <begin position="25"/>
        <end position="164"/>
    </location>
</feature>
<evidence type="ECO:0000259" key="4">
    <source>
        <dbReference type="Pfam" id="PF01420"/>
    </source>
</evidence>
<protein>
    <recommendedName>
        <fullName evidence="4">Type I restriction modification DNA specificity domain-containing protein</fullName>
    </recommendedName>
</protein>
<dbReference type="GO" id="GO:0003677">
    <property type="term" value="F:DNA binding"/>
    <property type="evidence" value="ECO:0007669"/>
    <property type="project" value="UniProtKB-KW"/>
</dbReference>
<comment type="caution">
    <text evidence="5">The sequence shown here is derived from an EMBL/GenBank/DDBJ whole genome shotgun (WGS) entry which is preliminary data.</text>
</comment>
<feature type="non-terminal residue" evidence="5">
    <location>
        <position position="1"/>
    </location>
</feature>
<evidence type="ECO:0000313" key="5">
    <source>
        <dbReference type="EMBL" id="GAJ04201.1"/>
    </source>
</evidence>
<dbReference type="SUPFAM" id="SSF116734">
    <property type="entry name" value="DNA methylase specificity domain"/>
    <property type="match status" value="1"/>
</dbReference>
<dbReference type="EMBL" id="BARW01032908">
    <property type="protein sequence ID" value="GAJ04201.1"/>
    <property type="molecule type" value="Genomic_DNA"/>
</dbReference>
<keyword evidence="3" id="KW-0238">DNA-binding</keyword>
<proteinExistence type="inferred from homology"/>
<gene>
    <name evidence="5" type="ORF">S12H4_51967</name>
</gene>
<sequence length="180" mass="20767">EMFKRLYPKSKKTLNHVVSAPLFSDFDITDLFTLHRGHFHAIDQLEDGNYPTVSRVSVNNGVTGFYKKPAKARILPKITLTVSTVTGVAFIQYSPFIATDNVVICKPENPMRVTTLIYIQALLNKVKWRYSYGRQCYKGNFEKTIVKLPITKDGEIHEEYIENLVTSLPYWDEYKARLLD</sequence>
<dbReference type="Pfam" id="PF01420">
    <property type="entry name" value="Methylase_S"/>
    <property type="match status" value="1"/>
</dbReference>
<name>X1UWD3_9ZZZZ</name>
<evidence type="ECO:0000256" key="3">
    <source>
        <dbReference type="ARBA" id="ARBA00023125"/>
    </source>
</evidence>
<evidence type="ECO:0000256" key="2">
    <source>
        <dbReference type="ARBA" id="ARBA00022747"/>
    </source>
</evidence>
<evidence type="ECO:0000256" key="1">
    <source>
        <dbReference type="ARBA" id="ARBA00010923"/>
    </source>
</evidence>
<organism evidence="5">
    <name type="scientific">marine sediment metagenome</name>
    <dbReference type="NCBI Taxonomy" id="412755"/>
    <lineage>
        <taxon>unclassified sequences</taxon>
        <taxon>metagenomes</taxon>
        <taxon>ecological metagenomes</taxon>
    </lineage>
</organism>
<dbReference type="InterPro" id="IPR044946">
    <property type="entry name" value="Restrct_endonuc_typeI_TRD_sf"/>
</dbReference>